<sequence length="283" mass="28970">MTTTTAALGTHPVTEGLTALATVLGRIAGVRTLWRGTATPADDVARRWRGHGPVVVVGGVGTVAAGLTPLCDWLGSLGYDVTPHTAGIGTACGARSTDALLDTITRVDRGAGVHLVAHSRGGLFARAAVAAGAPARSLVTLGTPFDLRRLGLVGLVLGTFMSTAGTLGVPDVARFECLYGSCCAEFRRTVRAAVPVPFTSIHSHGDRVVPWRASVDAAARNVTVEGGHLDLLDGPGPLAAVAEALAGASQRHRGAGLRPQARHETRVPRQRGPFPDLAAAGSA</sequence>
<reference evidence="3" key="1">
    <citation type="journal article" date="2019" name="Int. J. Syst. Evol. Microbiol.">
        <title>The Global Catalogue of Microorganisms (GCM) 10K type strain sequencing project: providing services to taxonomists for standard genome sequencing and annotation.</title>
        <authorList>
            <consortium name="The Broad Institute Genomics Platform"/>
            <consortium name="The Broad Institute Genome Sequencing Center for Infectious Disease"/>
            <person name="Wu L."/>
            <person name="Ma J."/>
        </authorList>
    </citation>
    <scope>NUCLEOTIDE SEQUENCE [LARGE SCALE GENOMIC DNA]</scope>
    <source>
        <strain evidence="3">CCUG 49018</strain>
    </source>
</reference>
<dbReference type="SUPFAM" id="SSF53474">
    <property type="entry name" value="alpha/beta-Hydrolases"/>
    <property type="match status" value="1"/>
</dbReference>
<dbReference type="InterPro" id="IPR029058">
    <property type="entry name" value="AB_hydrolase_fold"/>
</dbReference>
<protein>
    <recommendedName>
        <fullName evidence="4">Alpha/beta hydrolase family protein</fullName>
    </recommendedName>
</protein>
<keyword evidence="3" id="KW-1185">Reference proteome</keyword>
<name>A0ABW3VMC9_9PSEU</name>
<dbReference type="EMBL" id="JBHTMB010000171">
    <property type="protein sequence ID" value="MFD1235813.1"/>
    <property type="molecule type" value="Genomic_DNA"/>
</dbReference>
<evidence type="ECO:0000313" key="3">
    <source>
        <dbReference type="Proteomes" id="UP001597182"/>
    </source>
</evidence>
<feature type="region of interest" description="Disordered" evidence="1">
    <location>
        <begin position="251"/>
        <end position="283"/>
    </location>
</feature>
<evidence type="ECO:0008006" key="4">
    <source>
        <dbReference type="Google" id="ProtNLM"/>
    </source>
</evidence>
<organism evidence="2 3">
    <name type="scientific">Pseudonocardia benzenivorans</name>
    <dbReference type="NCBI Taxonomy" id="228005"/>
    <lineage>
        <taxon>Bacteria</taxon>
        <taxon>Bacillati</taxon>
        <taxon>Actinomycetota</taxon>
        <taxon>Actinomycetes</taxon>
        <taxon>Pseudonocardiales</taxon>
        <taxon>Pseudonocardiaceae</taxon>
        <taxon>Pseudonocardia</taxon>
    </lineage>
</organism>
<accession>A0ABW3VMC9</accession>
<gene>
    <name evidence="2" type="ORF">ACFQ34_21180</name>
</gene>
<dbReference type="Proteomes" id="UP001597182">
    <property type="component" value="Unassembled WGS sequence"/>
</dbReference>
<dbReference type="Gene3D" id="3.40.50.1820">
    <property type="entry name" value="alpha/beta hydrolase"/>
    <property type="match status" value="1"/>
</dbReference>
<dbReference type="RefSeq" id="WP_346091048.1">
    <property type="nucleotide sequence ID" value="NZ_BAABKS010000017.1"/>
</dbReference>
<evidence type="ECO:0000313" key="2">
    <source>
        <dbReference type="EMBL" id="MFD1235813.1"/>
    </source>
</evidence>
<comment type="caution">
    <text evidence="2">The sequence shown here is derived from an EMBL/GenBank/DDBJ whole genome shotgun (WGS) entry which is preliminary data.</text>
</comment>
<evidence type="ECO:0000256" key="1">
    <source>
        <dbReference type="SAM" id="MobiDB-lite"/>
    </source>
</evidence>
<proteinExistence type="predicted"/>